<dbReference type="GO" id="GO:0005886">
    <property type="term" value="C:plasma membrane"/>
    <property type="evidence" value="ECO:0007669"/>
    <property type="project" value="UniProtKB-SubCell"/>
</dbReference>
<comment type="caution">
    <text evidence="9">The sequence shown here is derived from an EMBL/GenBank/DDBJ whole genome shotgun (WGS) entry which is preliminary data.</text>
</comment>
<dbReference type="Pfam" id="PF04973">
    <property type="entry name" value="NMN_transporter"/>
    <property type="match status" value="1"/>
</dbReference>
<dbReference type="OrthoDB" id="9791248at2"/>
<evidence type="ECO:0000256" key="1">
    <source>
        <dbReference type="ARBA" id="ARBA00004651"/>
    </source>
</evidence>
<keyword evidence="3" id="KW-0813">Transport</keyword>
<evidence type="ECO:0000313" key="10">
    <source>
        <dbReference type="Proteomes" id="UP000294257"/>
    </source>
</evidence>
<feature type="transmembrane region" description="Helical" evidence="8">
    <location>
        <begin position="103"/>
        <end position="125"/>
    </location>
</feature>
<keyword evidence="4" id="KW-1003">Cell membrane</keyword>
<keyword evidence="5 8" id="KW-0812">Transmembrane</keyword>
<keyword evidence="7 8" id="KW-0472">Membrane</keyword>
<dbReference type="RefSeq" id="WP_130346711.1">
    <property type="nucleotide sequence ID" value="NZ_SGWQ01000009.1"/>
</dbReference>
<dbReference type="PANTHER" id="PTHR36122:SF2">
    <property type="entry name" value="NICOTINAMIDE RIBOSIDE TRANSPORTER PNUC"/>
    <property type="match status" value="1"/>
</dbReference>
<protein>
    <submittedName>
        <fullName evidence="9">Nicotinamide mononucleotide transporter</fullName>
    </submittedName>
</protein>
<dbReference type="InterPro" id="IPR006419">
    <property type="entry name" value="NMN_transpt_PnuC"/>
</dbReference>
<organism evidence="9 10">
    <name type="scientific">Herbihabitans rhizosphaerae</name>
    <dbReference type="NCBI Taxonomy" id="1872711"/>
    <lineage>
        <taxon>Bacteria</taxon>
        <taxon>Bacillati</taxon>
        <taxon>Actinomycetota</taxon>
        <taxon>Actinomycetes</taxon>
        <taxon>Pseudonocardiales</taxon>
        <taxon>Pseudonocardiaceae</taxon>
        <taxon>Herbihabitans</taxon>
    </lineage>
</organism>
<comment type="subcellular location">
    <subcellularLocation>
        <location evidence="1">Cell membrane</location>
        <topology evidence="1">Multi-pass membrane protein</topology>
    </subcellularLocation>
</comment>
<dbReference type="AlphaFoldDB" id="A0A4Q7KHG5"/>
<dbReference type="NCBIfam" id="TIGR01528">
    <property type="entry name" value="NMN_trans_PnuC"/>
    <property type="match status" value="1"/>
</dbReference>
<evidence type="ECO:0000256" key="5">
    <source>
        <dbReference type="ARBA" id="ARBA00022692"/>
    </source>
</evidence>
<feature type="transmembrane region" description="Helical" evidence="8">
    <location>
        <begin position="47"/>
        <end position="64"/>
    </location>
</feature>
<evidence type="ECO:0000256" key="4">
    <source>
        <dbReference type="ARBA" id="ARBA00022475"/>
    </source>
</evidence>
<keyword evidence="6 8" id="KW-1133">Transmembrane helix</keyword>
<accession>A0A4Q7KHG5</accession>
<proteinExistence type="inferred from homology"/>
<feature type="transmembrane region" description="Helical" evidence="8">
    <location>
        <begin position="70"/>
        <end position="91"/>
    </location>
</feature>
<sequence length="210" mass="22828">MLDWLRQPLFELFGAPVSVIEVIGAVTGIVCVWLVARQHVLNWPLGMLNNLAWLVLFMGSGLYADGVLQAVYLGLACYGWANWVLGARALAADRLPVRRTSSTEWAVLGALGLLGTVALGVLLSGATDSTVPWWDAITTVLSLLATYGQARKLVECWWLWIAADVLYIPLYGVKGLWMTAIVYAIFLALCVRGLLAWSASLRRQAAVAPA</sequence>
<dbReference type="GO" id="GO:0034257">
    <property type="term" value="F:nicotinamide riboside transmembrane transporter activity"/>
    <property type="evidence" value="ECO:0007669"/>
    <property type="project" value="InterPro"/>
</dbReference>
<keyword evidence="10" id="KW-1185">Reference proteome</keyword>
<evidence type="ECO:0000256" key="7">
    <source>
        <dbReference type="ARBA" id="ARBA00023136"/>
    </source>
</evidence>
<gene>
    <name evidence="9" type="ORF">EV193_109125</name>
</gene>
<dbReference type="PANTHER" id="PTHR36122">
    <property type="entry name" value="NICOTINAMIDE RIBOSIDE TRANSPORTER PNUC"/>
    <property type="match status" value="1"/>
</dbReference>
<evidence type="ECO:0000313" key="9">
    <source>
        <dbReference type="EMBL" id="RZS34338.1"/>
    </source>
</evidence>
<name>A0A4Q7KHG5_9PSEU</name>
<feature type="transmembrane region" description="Helical" evidence="8">
    <location>
        <begin position="176"/>
        <end position="195"/>
    </location>
</feature>
<reference evidence="9 10" key="1">
    <citation type="submission" date="2019-02" db="EMBL/GenBank/DDBJ databases">
        <title>Genomic Encyclopedia of Type Strains, Phase IV (KMG-IV): sequencing the most valuable type-strain genomes for metagenomic binning, comparative biology and taxonomic classification.</title>
        <authorList>
            <person name="Goeker M."/>
        </authorList>
    </citation>
    <scope>NUCLEOTIDE SEQUENCE [LARGE SCALE GENOMIC DNA]</scope>
    <source>
        <strain evidence="9 10">DSM 101727</strain>
    </source>
</reference>
<dbReference type="EMBL" id="SGWQ01000009">
    <property type="protein sequence ID" value="RZS34338.1"/>
    <property type="molecule type" value="Genomic_DNA"/>
</dbReference>
<evidence type="ECO:0000256" key="6">
    <source>
        <dbReference type="ARBA" id="ARBA00022989"/>
    </source>
</evidence>
<dbReference type="Proteomes" id="UP000294257">
    <property type="component" value="Unassembled WGS sequence"/>
</dbReference>
<evidence type="ECO:0000256" key="8">
    <source>
        <dbReference type="SAM" id="Phobius"/>
    </source>
</evidence>
<comment type="similarity">
    <text evidence="2">Belongs to the nicotinamide ribonucleoside (NR) uptake permease (TC 4.B.1) family.</text>
</comment>
<feature type="transmembrane region" description="Helical" evidence="8">
    <location>
        <begin position="12"/>
        <end position="35"/>
    </location>
</feature>
<evidence type="ECO:0000256" key="3">
    <source>
        <dbReference type="ARBA" id="ARBA00022448"/>
    </source>
</evidence>
<evidence type="ECO:0000256" key="2">
    <source>
        <dbReference type="ARBA" id="ARBA00006669"/>
    </source>
</evidence>